<gene>
    <name evidence="2" type="ORF">P175DRAFT_0303077</name>
</gene>
<dbReference type="GeneID" id="63809702"/>
<organism evidence="2 3">
    <name type="scientific">Aspergillus ochraceoroseus IBT 24754</name>
    <dbReference type="NCBI Taxonomy" id="1392256"/>
    <lineage>
        <taxon>Eukaryota</taxon>
        <taxon>Fungi</taxon>
        <taxon>Dikarya</taxon>
        <taxon>Ascomycota</taxon>
        <taxon>Pezizomycotina</taxon>
        <taxon>Eurotiomycetes</taxon>
        <taxon>Eurotiomycetidae</taxon>
        <taxon>Eurotiales</taxon>
        <taxon>Aspergillaceae</taxon>
        <taxon>Aspergillus</taxon>
        <taxon>Aspergillus subgen. Nidulantes</taxon>
    </lineage>
</organism>
<feature type="compositionally biased region" description="Basic and acidic residues" evidence="1">
    <location>
        <begin position="54"/>
        <end position="65"/>
    </location>
</feature>
<comment type="caution">
    <text evidence="2">The sequence shown here is derived from an EMBL/GenBank/DDBJ whole genome shotgun (WGS) entry which is preliminary data.</text>
</comment>
<dbReference type="RefSeq" id="XP_040750873.1">
    <property type="nucleotide sequence ID" value="XM_040892820.1"/>
</dbReference>
<feature type="compositionally biased region" description="Acidic residues" evidence="1">
    <location>
        <begin position="66"/>
        <end position="76"/>
    </location>
</feature>
<dbReference type="EMBL" id="MSFN02000006">
    <property type="protein sequence ID" value="PTU19481.1"/>
    <property type="molecule type" value="Genomic_DNA"/>
</dbReference>
<accession>A0A2T5LT86</accession>
<dbReference type="OrthoDB" id="5386823at2759"/>
<feature type="region of interest" description="Disordered" evidence="1">
    <location>
        <begin position="54"/>
        <end position="95"/>
    </location>
</feature>
<evidence type="ECO:0000256" key="1">
    <source>
        <dbReference type="SAM" id="MobiDB-lite"/>
    </source>
</evidence>
<evidence type="ECO:0000313" key="3">
    <source>
        <dbReference type="Proteomes" id="UP000244073"/>
    </source>
</evidence>
<reference evidence="2 3" key="1">
    <citation type="journal article" date="2018" name="Proc. Natl. Acad. Sci. U.S.A.">
        <title>Linking secondary metabolites to gene clusters through genome sequencing of six diverse Aspergillus species.</title>
        <authorList>
            <person name="Kaerboelling I."/>
            <person name="Vesth T.C."/>
            <person name="Frisvad J.C."/>
            <person name="Nybo J.L."/>
            <person name="Theobald S."/>
            <person name="Kuo A."/>
            <person name="Bowyer P."/>
            <person name="Matsuda Y."/>
            <person name="Mondo S."/>
            <person name="Lyhne E.K."/>
            <person name="Kogle M.E."/>
            <person name="Clum A."/>
            <person name="Lipzen A."/>
            <person name="Salamov A."/>
            <person name="Ngan C.Y."/>
            <person name="Daum C."/>
            <person name="Chiniquy J."/>
            <person name="Barry K."/>
            <person name="LaButti K."/>
            <person name="Haridas S."/>
            <person name="Simmons B.A."/>
            <person name="Magnuson J.K."/>
            <person name="Mortensen U.H."/>
            <person name="Larsen T.O."/>
            <person name="Grigoriev I.V."/>
            <person name="Baker S.E."/>
            <person name="Andersen M.R."/>
        </authorList>
    </citation>
    <scope>NUCLEOTIDE SEQUENCE [LARGE SCALE GENOMIC DNA]</scope>
    <source>
        <strain evidence="2 3">IBT 24754</strain>
    </source>
</reference>
<dbReference type="Proteomes" id="UP000244073">
    <property type="component" value="Unassembled WGS sequence"/>
</dbReference>
<dbReference type="AlphaFoldDB" id="A0A2T5LT86"/>
<name>A0A2T5LT86_9EURO</name>
<evidence type="ECO:0000313" key="2">
    <source>
        <dbReference type="EMBL" id="PTU19481.1"/>
    </source>
</evidence>
<proteinExistence type="predicted"/>
<dbReference type="VEuPathDB" id="FungiDB:P175DRAFT_0303077"/>
<protein>
    <submittedName>
        <fullName evidence="2">Uncharacterized protein</fullName>
    </submittedName>
</protein>
<sequence>MSDSRLMDIEPGGEQTQYESVRIFTETPAKQHGQLDGDLPHTISEMRTTWQTDYSEKKTRELREVAEEEREVDPQDDAAKTRREQGYGPGSGVGA</sequence>